<sequence>FPNIPSLSSVSGSRSDASNRKIREWLICLYEEMLSTFRCLFIFKLWLRTFRRKYCTVQSVRKTVVPDVHCDIEVFSRPHVTYLKEKFGRMKNDTKLKAGIFIGPEIGELICFHTNSSIYVFGGNEMKRREHNLLHLFAPHLFLSSTKQLSICSVKSTICCCNSLKQVQTNTLNLNDQLLRLYGELISAESPFKGTNLSASRSVFYFVYGL</sequence>
<keyword evidence="2" id="KW-1185">Reference proteome</keyword>
<evidence type="ECO:0000313" key="2">
    <source>
        <dbReference type="Proteomes" id="UP001233999"/>
    </source>
</evidence>
<reference evidence="1" key="1">
    <citation type="journal article" date="2023" name="IScience">
        <title>Live-bearing cockroach genome reveals convergent evolutionary mechanisms linked to viviparity in insects and beyond.</title>
        <authorList>
            <person name="Fouks B."/>
            <person name="Harrison M.C."/>
            <person name="Mikhailova A.A."/>
            <person name="Marchal E."/>
            <person name="English S."/>
            <person name="Carruthers M."/>
            <person name="Jennings E.C."/>
            <person name="Chiamaka E.L."/>
            <person name="Frigard R.A."/>
            <person name="Pippel M."/>
            <person name="Attardo G.M."/>
            <person name="Benoit J.B."/>
            <person name="Bornberg-Bauer E."/>
            <person name="Tobe S.S."/>
        </authorList>
    </citation>
    <scope>NUCLEOTIDE SEQUENCE</scope>
    <source>
        <strain evidence="1">Stay&amp;Tobe</strain>
    </source>
</reference>
<gene>
    <name evidence="1" type="ORF">L9F63_017040</name>
</gene>
<feature type="non-terminal residue" evidence="1">
    <location>
        <position position="1"/>
    </location>
</feature>
<name>A0AAD8EGR1_DIPPU</name>
<dbReference type="Proteomes" id="UP001233999">
    <property type="component" value="Unassembled WGS sequence"/>
</dbReference>
<reference evidence="1" key="2">
    <citation type="submission" date="2023-05" db="EMBL/GenBank/DDBJ databases">
        <authorList>
            <person name="Fouks B."/>
        </authorList>
    </citation>
    <scope>NUCLEOTIDE SEQUENCE</scope>
    <source>
        <strain evidence="1">Stay&amp;Tobe</strain>
        <tissue evidence="1">Testes</tissue>
    </source>
</reference>
<feature type="non-terminal residue" evidence="1">
    <location>
        <position position="210"/>
    </location>
</feature>
<protein>
    <submittedName>
        <fullName evidence="1">Uncharacterized protein</fullName>
    </submittedName>
</protein>
<accession>A0AAD8EGR1</accession>
<organism evidence="1 2">
    <name type="scientific">Diploptera punctata</name>
    <name type="common">Pacific beetle cockroach</name>
    <dbReference type="NCBI Taxonomy" id="6984"/>
    <lineage>
        <taxon>Eukaryota</taxon>
        <taxon>Metazoa</taxon>
        <taxon>Ecdysozoa</taxon>
        <taxon>Arthropoda</taxon>
        <taxon>Hexapoda</taxon>
        <taxon>Insecta</taxon>
        <taxon>Pterygota</taxon>
        <taxon>Neoptera</taxon>
        <taxon>Polyneoptera</taxon>
        <taxon>Dictyoptera</taxon>
        <taxon>Blattodea</taxon>
        <taxon>Blaberoidea</taxon>
        <taxon>Blaberidae</taxon>
        <taxon>Diplopterinae</taxon>
        <taxon>Diploptera</taxon>
    </lineage>
</organism>
<dbReference type="AlphaFoldDB" id="A0AAD8EGR1"/>
<dbReference type="EMBL" id="JASPKZ010004913">
    <property type="protein sequence ID" value="KAJ9589738.1"/>
    <property type="molecule type" value="Genomic_DNA"/>
</dbReference>
<evidence type="ECO:0000313" key="1">
    <source>
        <dbReference type="EMBL" id="KAJ9589738.1"/>
    </source>
</evidence>
<comment type="caution">
    <text evidence="1">The sequence shown here is derived from an EMBL/GenBank/DDBJ whole genome shotgun (WGS) entry which is preliminary data.</text>
</comment>
<proteinExistence type="predicted"/>